<evidence type="ECO:0000313" key="2">
    <source>
        <dbReference type="Proteomes" id="UP000004925"/>
    </source>
</evidence>
<dbReference type="GO" id="GO:0006261">
    <property type="term" value="P:DNA-templated DNA replication"/>
    <property type="evidence" value="ECO:0007669"/>
    <property type="project" value="TreeGrafter"/>
</dbReference>
<dbReference type="RefSeq" id="WP_008800325.1">
    <property type="nucleotide sequence ID" value="NZ_KQ235738.1"/>
</dbReference>
<dbReference type="InterPro" id="IPR027417">
    <property type="entry name" value="P-loop_NTPase"/>
</dbReference>
<gene>
    <name evidence="1" type="ORF">FSCG_01827</name>
</gene>
<evidence type="ECO:0000313" key="1">
    <source>
        <dbReference type="EMBL" id="EEO41114.1"/>
    </source>
</evidence>
<reference evidence="1 2" key="1">
    <citation type="submission" date="2011-10" db="EMBL/GenBank/DDBJ databases">
        <title>The Genome Sequence of Fusobacterium sp. 4_1_13.</title>
        <authorList>
            <consortium name="The Broad Institute Genome Sequencing Platform"/>
            <person name="Earl A."/>
            <person name="Ward D."/>
            <person name="Feldgarden M."/>
            <person name="Gevers D."/>
            <person name="Strauss J."/>
            <person name="Ambrose C."/>
            <person name="Allen-Vercoe E."/>
            <person name="Young S.K."/>
            <person name="Zeng Q."/>
            <person name="Gargeya S."/>
            <person name="Fitzgerald M."/>
            <person name="Haas B."/>
            <person name="Abouelleil A."/>
            <person name="Alvarado L."/>
            <person name="Arachchi H.M."/>
            <person name="Berlin A."/>
            <person name="Brown A."/>
            <person name="Chapman S.B."/>
            <person name="Chen Z."/>
            <person name="Dunbar C."/>
            <person name="Freedman E."/>
            <person name="Gearin G."/>
            <person name="Goldberg J."/>
            <person name="Griggs A."/>
            <person name="Gujja S."/>
            <person name="Heiman D."/>
            <person name="Howarth C."/>
            <person name="Larson L."/>
            <person name="Lui A."/>
            <person name="MacDonald P.J."/>
            <person name="Montmayeur A."/>
            <person name="Murphy C."/>
            <person name="Neiman D."/>
            <person name="Pearson M."/>
            <person name="Priest M."/>
            <person name="Roberts A."/>
            <person name="Saif S."/>
            <person name="Shea T."/>
            <person name="Shenoy N."/>
            <person name="Sisk P."/>
            <person name="Stolte C."/>
            <person name="Sykes S."/>
            <person name="Wortman J."/>
            <person name="Nusbaum C."/>
            <person name="Birren B."/>
        </authorList>
    </citation>
    <scope>NUCLEOTIDE SEQUENCE [LARGE SCALE GENOMIC DNA]</scope>
    <source>
        <strain evidence="1 2">4_1_13</strain>
    </source>
</reference>
<evidence type="ECO:0008006" key="3">
    <source>
        <dbReference type="Google" id="ProtNLM"/>
    </source>
</evidence>
<dbReference type="Pfam" id="PF13177">
    <property type="entry name" value="DNA_pol3_delta2"/>
    <property type="match status" value="1"/>
</dbReference>
<sequence>MLDEFLKNELSFNRESGTYLFYGDDLEKNYNIALEFSAELFSRSIGNIDEKNKIINKTLRNLYSDLMVVDTLNIDTVRDIIKKSYTSSHEGGAKVFILKNIQDIRKESANAMLKLIEEPTKDNFFILISKRLNILSTIKSRSIIYRIRKSTPEELGVDKYVYNFFLGFSNDIEKYKEKEIDLMLEKTYNSIGGVLKEYEKEKSIEVKIDLYKCLRSFVQESSNLKKYEKIKFAEDIYMNAGKESVNLIVEYLINLVKRDKNLKEKLEYKKMLRYPVNIKLLLINLIMSI</sequence>
<accession>A0A0M1VWR6</accession>
<dbReference type="HOGENOM" id="CLU_061167_0_0_0"/>
<proteinExistence type="predicted"/>
<dbReference type="PANTHER" id="PTHR11669">
    <property type="entry name" value="REPLICATION FACTOR C / DNA POLYMERASE III GAMMA-TAU SUBUNIT"/>
    <property type="match status" value="1"/>
</dbReference>
<dbReference type="eggNOG" id="COG0470">
    <property type="taxonomic scope" value="Bacteria"/>
</dbReference>
<dbReference type="Gene3D" id="3.40.50.300">
    <property type="entry name" value="P-loop containing nucleotide triphosphate hydrolases"/>
    <property type="match status" value="1"/>
</dbReference>
<dbReference type="GeneID" id="79799231"/>
<dbReference type="InterPro" id="IPR050238">
    <property type="entry name" value="DNA_Rep/Repair_Clamp_Loader"/>
</dbReference>
<organism evidence="1 2">
    <name type="scientific">Fusobacterium vincentii 4_1_13</name>
    <dbReference type="NCBI Taxonomy" id="469606"/>
    <lineage>
        <taxon>Bacteria</taxon>
        <taxon>Fusobacteriati</taxon>
        <taxon>Fusobacteriota</taxon>
        <taxon>Fusobacteriia</taxon>
        <taxon>Fusobacteriales</taxon>
        <taxon>Fusobacteriaceae</taxon>
        <taxon>Fusobacterium</taxon>
    </lineage>
</organism>
<dbReference type="SUPFAM" id="SSF52540">
    <property type="entry name" value="P-loop containing nucleoside triphosphate hydrolases"/>
    <property type="match status" value="1"/>
</dbReference>
<dbReference type="Proteomes" id="UP000004925">
    <property type="component" value="Unassembled WGS sequence"/>
</dbReference>
<dbReference type="AlphaFoldDB" id="A0A0M1VWR6"/>
<dbReference type="EMBL" id="ACDE02000022">
    <property type="protein sequence ID" value="EEO41114.1"/>
    <property type="molecule type" value="Genomic_DNA"/>
</dbReference>
<name>A0A0M1VWR6_FUSVC</name>
<comment type="caution">
    <text evidence="1">The sequence shown here is derived from an EMBL/GenBank/DDBJ whole genome shotgun (WGS) entry which is preliminary data.</text>
</comment>
<dbReference type="PANTHER" id="PTHR11669:SF8">
    <property type="entry name" value="DNA POLYMERASE III SUBUNIT DELTA"/>
    <property type="match status" value="1"/>
</dbReference>
<protein>
    <recommendedName>
        <fullName evidence="3">ATPase</fullName>
    </recommendedName>
</protein>